<feature type="domain" description="Bacterioopsin transcriptional activator GAF and HTH associated" evidence="4">
    <location>
        <begin position="7"/>
        <end position="134"/>
    </location>
</feature>
<dbReference type="STRING" id="523841.HFX_0931"/>
<keyword evidence="1" id="KW-0805">Transcription regulation</keyword>
<name>I3R340_HALMT</name>
<keyword evidence="2" id="KW-0804">Transcription</keyword>
<gene>
    <name evidence="5" type="ordered locus">HFX_0931</name>
    <name evidence="6" type="ORF">BM92_04570</name>
    <name evidence="7" type="ORF">C439_05820</name>
    <name evidence="8" type="ORF">E6P09_07700</name>
</gene>
<dbReference type="Pfam" id="PF15915">
    <property type="entry name" value="BAT"/>
    <property type="match status" value="1"/>
</dbReference>
<evidence type="ECO:0000256" key="1">
    <source>
        <dbReference type="ARBA" id="ARBA00023015"/>
    </source>
</evidence>
<dbReference type="InterPro" id="IPR007050">
    <property type="entry name" value="HTH_bacterioopsin"/>
</dbReference>
<organism evidence="5 9">
    <name type="scientific">Haloferax mediterranei (strain ATCC 33500 / DSM 1411 / JCM 8866 / NBRC 14739 / NCIMB 2177 / R-4)</name>
    <name type="common">Halobacterium mediterranei</name>
    <dbReference type="NCBI Taxonomy" id="523841"/>
    <lineage>
        <taxon>Archaea</taxon>
        <taxon>Methanobacteriati</taxon>
        <taxon>Methanobacteriota</taxon>
        <taxon>Stenosarchaea group</taxon>
        <taxon>Halobacteria</taxon>
        <taxon>Halobacteriales</taxon>
        <taxon>Haloferacaceae</taxon>
        <taxon>Haloferax</taxon>
    </lineage>
</organism>
<dbReference type="Proteomes" id="UP000299011">
    <property type="component" value="Chromosome"/>
</dbReference>
<dbReference type="PANTHER" id="PTHR34236">
    <property type="entry name" value="DIMETHYL SULFOXIDE REDUCTASE TRANSCRIPTIONAL ACTIVATOR"/>
    <property type="match status" value="1"/>
</dbReference>
<dbReference type="GeneID" id="40156291"/>
<feature type="domain" description="HTH bat-type" evidence="3">
    <location>
        <begin position="157"/>
        <end position="208"/>
    </location>
</feature>
<dbReference type="Proteomes" id="UP000011603">
    <property type="component" value="Unassembled WGS sequence"/>
</dbReference>
<reference evidence="8 12" key="6">
    <citation type="submission" date="2019-04" db="EMBL/GenBank/DDBJ databases">
        <title>Methylomes of two halophilic Archaea, Haloarcula marismortui and Haloferax mediterranei.</title>
        <authorList>
            <person name="DasSarma S."/>
            <person name="DasSarma P."/>
            <person name="DasSarma S."/>
            <person name="Fomenkov A."/>
            <person name="Vincze T."/>
            <person name="Anton B.P."/>
            <person name="Roberts R.J."/>
        </authorList>
    </citation>
    <scope>NUCLEOTIDE SEQUENCE [LARGE SCALE GENOMIC DNA]</scope>
    <source>
        <strain evidence="8">ATCC 33500</strain>
        <strain evidence="12">ATCC 33500 / DSM 1411 / JCM 8866 / NBRC 14739 / NCIMB 2177 / R-4</strain>
    </source>
</reference>
<dbReference type="PATRIC" id="fig|523841.21.peg.1180"/>
<dbReference type="RefSeq" id="WP_004572741.1">
    <property type="nucleotide sequence ID" value="NC_017941.2"/>
</dbReference>
<accession>I3R340</accession>
<dbReference type="AlphaFoldDB" id="I3R340"/>
<evidence type="ECO:0000259" key="4">
    <source>
        <dbReference type="Pfam" id="PF15915"/>
    </source>
</evidence>
<dbReference type="PaxDb" id="523841-HFX_0931"/>
<sequence length="220" mass="24627">MSCIADFIIRSPDLPLAAAIERAPAMRLEVEQAIATDPERPVLFLWACGGDFDTFEAAMESDETVTDPELMESLSDRRLYRVQVSEDAEVVIYPNDIEVGASRLNVTVTSDGVHTRMRFPDRDALIQYRELCREMGLEMSVHRIYRGDSGDSTRYGLSDKQRRVLMLAAEQGYFDVPRNVALSDLADELGISPQSTSERLRRGIDQLVSTTLGSDCLSEQ</sequence>
<keyword evidence="10" id="KW-1185">Reference proteome</keyword>
<dbReference type="KEGG" id="hme:HFX_0931"/>
<evidence type="ECO:0000313" key="11">
    <source>
        <dbReference type="Proteomes" id="UP000027075"/>
    </source>
</evidence>
<evidence type="ECO:0000313" key="5">
    <source>
        <dbReference type="EMBL" id="AFK18650.1"/>
    </source>
</evidence>
<dbReference type="EMBL" id="CP007551">
    <property type="protein sequence ID" value="AHZ21980.1"/>
    <property type="molecule type" value="Genomic_DNA"/>
</dbReference>
<dbReference type="InterPro" id="IPR031803">
    <property type="entry name" value="BAT_GAF/HTH-assoc"/>
</dbReference>
<evidence type="ECO:0000313" key="12">
    <source>
        <dbReference type="Proteomes" id="UP000299011"/>
    </source>
</evidence>
<evidence type="ECO:0000313" key="8">
    <source>
        <dbReference type="EMBL" id="QCQ75151.1"/>
    </source>
</evidence>
<dbReference type="Pfam" id="PF04967">
    <property type="entry name" value="HTH_10"/>
    <property type="match status" value="1"/>
</dbReference>
<proteinExistence type="predicted"/>
<reference evidence="5" key="5">
    <citation type="submission" date="2014-05" db="EMBL/GenBank/DDBJ databases">
        <authorList>
            <person name="Wang L."/>
            <person name="Yang H."/>
            <person name="Xiang H."/>
        </authorList>
    </citation>
    <scope>NUCLEOTIDE SEQUENCE</scope>
    <source>
        <strain evidence="5">CGMCC 1.2087</strain>
    </source>
</reference>
<evidence type="ECO:0000313" key="10">
    <source>
        <dbReference type="Proteomes" id="UP000011603"/>
    </source>
</evidence>
<evidence type="ECO:0000259" key="3">
    <source>
        <dbReference type="Pfam" id="PF04967"/>
    </source>
</evidence>
<dbReference type="EMBL" id="CP001868">
    <property type="protein sequence ID" value="AFK18650.1"/>
    <property type="molecule type" value="Genomic_DNA"/>
</dbReference>
<evidence type="ECO:0000313" key="7">
    <source>
        <dbReference type="EMBL" id="EMA03492.1"/>
    </source>
</evidence>
<dbReference type="PANTHER" id="PTHR34236:SF1">
    <property type="entry name" value="DIMETHYL SULFOXIDE REDUCTASE TRANSCRIPTIONAL ACTIVATOR"/>
    <property type="match status" value="1"/>
</dbReference>
<evidence type="ECO:0000256" key="2">
    <source>
        <dbReference type="ARBA" id="ARBA00023163"/>
    </source>
</evidence>
<dbReference type="HOGENOM" id="CLU_076274_1_0_2"/>
<dbReference type="EMBL" id="AOLO01000006">
    <property type="protein sequence ID" value="EMA03492.1"/>
    <property type="molecule type" value="Genomic_DNA"/>
</dbReference>
<dbReference type="EMBL" id="CP039139">
    <property type="protein sequence ID" value="QCQ75151.1"/>
    <property type="molecule type" value="Genomic_DNA"/>
</dbReference>
<evidence type="ECO:0000313" key="9">
    <source>
        <dbReference type="Proteomes" id="UP000006469"/>
    </source>
</evidence>
<dbReference type="OrthoDB" id="156233at2157"/>
<dbReference type="eggNOG" id="arCOG02280">
    <property type="taxonomic scope" value="Archaea"/>
</dbReference>
<dbReference type="Proteomes" id="UP000006469">
    <property type="component" value="Chromosome"/>
</dbReference>
<reference evidence="7 10" key="3">
    <citation type="journal article" date="2014" name="PLoS Genet.">
        <title>Phylogenetically driven sequencing of extremely halophilic archaea reveals strategies for static and dynamic osmo-response.</title>
        <authorList>
            <person name="Becker E.A."/>
            <person name="Seitzer P.M."/>
            <person name="Tritt A."/>
            <person name="Larsen D."/>
            <person name="Krusor M."/>
            <person name="Yao A.I."/>
            <person name="Wu D."/>
            <person name="Madern D."/>
            <person name="Eisen J.A."/>
            <person name="Darling A.E."/>
            <person name="Facciotti M.T."/>
        </authorList>
    </citation>
    <scope>NUCLEOTIDE SEQUENCE [LARGE SCALE GENOMIC DNA]</scope>
    <source>
        <strain evidence="7">ATCC 33500</strain>
        <strain evidence="10">ATCC 33500 / DSM 1411 / JCM 8866 / NBRC 14739 / NCIMB 2177 / R-4</strain>
    </source>
</reference>
<reference evidence="5" key="1">
    <citation type="journal article" date="2012" name="Appl. Environ. Microbiol.">
        <title>Identification of the haloarchaeal phasin (PhaP) that functions in polyhydroxyalkanoate accumulation and granule formation in Haloferax mediterranei.</title>
        <authorList>
            <person name="Cai S."/>
            <person name="Cai L."/>
            <person name="Liu H."/>
            <person name="Liu X."/>
            <person name="Han J."/>
            <person name="Zhou J."/>
            <person name="Xiang H."/>
        </authorList>
    </citation>
    <scope>NUCLEOTIDE SEQUENCE</scope>
    <source>
        <strain evidence="5">CGMCC 1.2087</strain>
    </source>
</reference>
<reference evidence="5 9" key="2">
    <citation type="journal article" date="2012" name="J. Bacteriol.">
        <title>Complete genome sequence of the metabolically versatile halophilic archaeon Haloferax mediterranei, a poly(3-hydroxybutyrate-co-3-hydroxyvalerate) producer.</title>
        <authorList>
            <person name="Han J."/>
            <person name="Zhang F."/>
            <person name="Hou J."/>
            <person name="Liu X."/>
            <person name="Li M."/>
            <person name="Liu H."/>
            <person name="Cai L."/>
            <person name="Zhang B."/>
            <person name="Chen Y."/>
            <person name="Zhou J."/>
            <person name="Hu S."/>
            <person name="Xiang H."/>
        </authorList>
    </citation>
    <scope>NUCLEOTIDE SEQUENCE [LARGE SCALE GENOMIC DNA]</scope>
    <source>
        <strain evidence="9">ATCC 33500 / DSM 1411 / JCM 8866 / NBRC 14739 / NCIMB 2177 / R-4</strain>
        <strain evidence="5">CGMCC 1.2087</strain>
    </source>
</reference>
<evidence type="ECO:0000313" key="6">
    <source>
        <dbReference type="EMBL" id="AHZ21980.1"/>
    </source>
</evidence>
<reference evidence="6 11" key="4">
    <citation type="submission" date="2014-04" db="EMBL/GenBank/DDBJ databases">
        <title>Transcriptional profiles of Haloferax mediterranei on the basis of nitrogen availability.</title>
        <authorList>
            <person name="Bautista V."/>
        </authorList>
    </citation>
    <scope>NUCLEOTIDE SEQUENCE [LARGE SCALE GENOMIC DNA]</scope>
    <source>
        <strain evidence="6">ATCC 33500</strain>
        <strain evidence="11">ATCC 33500 / DSM 1411 / JCM 8866 / NBRC 14739 / NCIMB 2177 / R-4</strain>
    </source>
</reference>
<dbReference type="Proteomes" id="UP000027075">
    <property type="component" value="Chromosome"/>
</dbReference>
<protein>
    <submittedName>
        <fullName evidence="8">Helix-turn-helix domain-containing protein</fullName>
    </submittedName>
</protein>